<name>A0A1M6KKX4_9FLAO</name>
<proteinExistence type="predicted"/>
<dbReference type="Proteomes" id="UP000184314">
    <property type="component" value="Unassembled WGS sequence"/>
</dbReference>
<evidence type="ECO:0000313" key="2">
    <source>
        <dbReference type="Proteomes" id="UP000184314"/>
    </source>
</evidence>
<keyword evidence="2" id="KW-1185">Reference proteome</keyword>
<gene>
    <name evidence="1" type="ORF">SAMN04488007_0824</name>
</gene>
<sequence length="58" mass="6818">MVILLIYNSVTIKSLTVMGTRCKRALAKASKALPILLNYKKEIMRKEEHSQDLWFLYF</sequence>
<organism evidence="1 2">
    <name type="scientific">Maribacter aquivivus</name>
    <dbReference type="NCBI Taxonomy" id="228958"/>
    <lineage>
        <taxon>Bacteria</taxon>
        <taxon>Pseudomonadati</taxon>
        <taxon>Bacteroidota</taxon>
        <taxon>Flavobacteriia</taxon>
        <taxon>Flavobacteriales</taxon>
        <taxon>Flavobacteriaceae</taxon>
        <taxon>Maribacter</taxon>
    </lineage>
</organism>
<dbReference type="STRING" id="228958.SAMN04488007_0824"/>
<protein>
    <submittedName>
        <fullName evidence="1">Uncharacterized protein</fullName>
    </submittedName>
</protein>
<accession>A0A1M6KKX4</accession>
<dbReference type="EMBL" id="FQZX01000001">
    <property type="protein sequence ID" value="SHJ59576.1"/>
    <property type="molecule type" value="Genomic_DNA"/>
</dbReference>
<dbReference type="AlphaFoldDB" id="A0A1M6KKX4"/>
<reference evidence="2" key="1">
    <citation type="submission" date="2016-11" db="EMBL/GenBank/DDBJ databases">
        <authorList>
            <person name="Varghese N."/>
            <person name="Submissions S."/>
        </authorList>
    </citation>
    <scope>NUCLEOTIDE SEQUENCE [LARGE SCALE GENOMIC DNA]</scope>
    <source>
        <strain evidence="2">DSM 16478</strain>
    </source>
</reference>
<evidence type="ECO:0000313" key="1">
    <source>
        <dbReference type="EMBL" id="SHJ59576.1"/>
    </source>
</evidence>